<evidence type="ECO:0008006" key="3">
    <source>
        <dbReference type="Google" id="ProtNLM"/>
    </source>
</evidence>
<dbReference type="OrthoDB" id="681022at2"/>
<dbReference type="Proteomes" id="UP000199469">
    <property type="component" value="Unassembled WGS sequence"/>
</dbReference>
<protein>
    <recommendedName>
        <fullName evidence="3">Immunity protein 35</fullName>
    </recommendedName>
</protein>
<evidence type="ECO:0000313" key="2">
    <source>
        <dbReference type="Proteomes" id="UP000199469"/>
    </source>
</evidence>
<dbReference type="AlphaFoldDB" id="A0A1I0RW28"/>
<sequence length="107" mass="12344">MLTEQQVIEIAEKYVKKRSAKSKYDLVILDNEAIKKPYGIIFFYNTKKYNDTRNDDDNTLLGNAPFLLENKTGNIVVFGTSKSEEYYIQEYEAGRFTNILGLNSSLE</sequence>
<dbReference type="EMBL" id="FOIU01000002">
    <property type="protein sequence ID" value="SEW45537.1"/>
    <property type="molecule type" value="Genomic_DNA"/>
</dbReference>
<reference evidence="2" key="1">
    <citation type="submission" date="2016-10" db="EMBL/GenBank/DDBJ databases">
        <authorList>
            <person name="Varghese N."/>
            <person name="Submissions S."/>
        </authorList>
    </citation>
    <scope>NUCLEOTIDE SEQUENCE [LARGE SCALE GENOMIC DNA]</scope>
    <source>
        <strain evidence="2">DSM 17724</strain>
    </source>
</reference>
<accession>A0A1I0RW28</accession>
<gene>
    <name evidence="1" type="ORF">SAMN05421841_3342</name>
</gene>
<dbReference type="RefSeq" id="WP_089794532.1">
    <property type="nucleotide sequence ID" value="NZ_FOIU01000002.1"/>
</dbReference>
<dbReference type="STRING" id="356305.SAMN05421841_3342"/>
<proteinExistence type="predicted"/>
<keyword evidence="2" id="KW-1185">Reference proteome</keyword>
<name>A0A1I0RW28_9FLAO</name>
<evidence type="ECO:0000313" key="1">
    <source>
        <dbReference type="EMBL" id="SEW45537.1"/>
    </source>
</evidence>
<organism evidence="1 2">
    <name type="scientific">Chryseobacterium wanjuense</name>
    <dbReference type="NCBI Taxonomy" id="356305"/>
    <lineage>
        <taxon>Bacteria</taxon>
        <taxon>Pseudomonadati</taxon>
        <taxon>Bacteroidota</taxon>
        <taxon>Flavobacteriia</taxon>
        <taxon>Flavobacteriales</taxon>
        <taxon>Weeksellaceae</taxon>
        <taxon>Chryseobacterium group</taxon>
        <taxon>Chryseobacterium</taxon>
    </lineage>
</organism>